<dbReference type="KEGG" id="cdev:CIGN_1298"/>
<dbReference type="UniPathway" id="UPA00094"/>
<keyword evidence="1" id="KW-0597">Phosphoprotein</keyword>
<dbReference type="PANTHER" id="PTHR20863">
    <property type="entry name" value="ACYL CARRIER PROTEIN"/>
    <property type="match status" value="1"/>
</dbReference>
<dbReference type="InterPro" id="IPR003231">
    <property type="entry name" value="ACP"/>
</dbReference>
<dbReference type="OrthoDB" id="9804551at2"/>
<keyword evidence="1 3" id="KW-0596">Phosphopantetheine</keyword>
<dbReference type="Proteomes" id="UP000194309">
    <property type="component" value="Chromosome"/>
</dbReference>
<dbReference type="EMBL" id="CP018788">
    <property type="protein sequence ID" value="ARQ99554.1"/>
    <property type="molecule type" value="Genomic_DNA"/>
</dbReference>
<dbReference type="AlphaFoldDB" id="A0A1X9STF4"/>
<dbReference type="UniPathway" id="UPA00360"/>
<dbReference type="GO" id="GO:0000035">
    <property type="term" value="F:acyl binding"/>
    <property type="evidence" value="ECO:0007669"/>
    <property type="project" value="TreeGrafter"/>
</dbReference>
<dbReference type="RefSeq" id="WP_086225098.1">
    <property type="nucleotide sequence ID" value="NZ_JALEQV010000032.1"/>
</dbReference>
<evidence type="ECO:0000313" key="5">
    <source>
        <dbReference type="Proteomes" id="UP000194309"/>
    </source>
</evidence>
<dbReference type="NCBIfam" id="TIGR00517">
    <property type="entry name" value="acyl_carrier"/>
    <property type="match status" value="1"/>
</dbReference>
<name>A0A1X9STF4_9BACT</name>
<dbReference type="GO" id="GO:0016020">
    <property type="term" value="C:membrane"/>
    <property type="evidence" value="ECO:0007669"/>
    <property type="project" value="GOC"/>
</dbReference>
<organism evidence="4 5">
    <name type="scientific">Campylobacter devanensis</name>
    <dbReference type="NCBI Taxonomy" id="3161138"/>
    <lineage>
        <taxon>Bacteria</taxon>
        <taxon>Pseudomonadati</taxon>
        <taxon>Campylobacterota</taxon>
        <taxon>Epsilonproteobacteria</taxon>
        <taxon>Campylobacterales</taxon>
        <taxon>Campylobacteraceae</taxon>
        <taxon>Campylobacter</taxon>
    </lineage>
</organism>
<evidence type="ECO:0000256" key="2">
    <source>
        <dbReference type="NCBIfam" id="TIGR00517"/>
    </source>
</evidence>
<comment type="subcellular location">
    <subcellularLocation>
        <location evidence="1">Cytoplasm</location>
    </subcellularLocation>
</comment>
<dbReference type="InterPro" id="IPR036736">
    <property type="entry name" value="ACP-like_sf"/>
</dbReference>
<sequence>MAIFDEVRDVVVEQLSVAADAVKMESKIIEDLGADSLDVVELVMALEEKFDVEIPDSEAEKLISIADVVNYVEGLKK</sequence>
<dbReference type="PANTHER" id="PTHR20863:SF76">
    <property type="entry name" value="CARRIER DOMAIN-CONTAINING PROTEIN"/>
    <property type="match status" value="1"/>
</dbReference>
<reference evidence="4 5" key="1">
    <citation type="journal article" date="2017" name="Genome Biol. Evol.">
        <title>Comparative Genomic Analysis Identifies a Campylobacter Clade Deficient in Selenium Metabolism.</title>
        <authorList>
            <person name="Miller W.G."/>
            <person name="Yee E."/>
            <person name="Lopes B.S."/>
            <person name="Chapman M.H."/>
            <person name="Huynh S."/>
            <person name="Bono J.L."/>
            <person name="Parker C.T."/>
            <person name="Strachan N.J.C."/>
            <person name="Forbes K.J."/>
        </authorList>
    </citation>
    <scope>NUCLEOTIDE SEQUENCE [LARGE SCALE GENOMIC DNA]</scope>
    <source>
        <strain evidence="4 5">NCTC 13003</strain>
    </source>
</reference>
<dbReference type="PROSITE" id="PS00012">
    <property type="entry name" value="PHOSPHOPANTETHEINE"/>
    <property type="match status" value="1"/>
</dbReference>
<dbReference type="InterPro" id="IPR009081">
    <property type="entry name" value="PP-bd_ACP"/>
</dbReference>
<evidence type="ECO:0000256" key="1">
    <source>
        <dbReference type="HAMAP-Rule" id="MF_01217"/>
    </source>
</evidence>
<dbReference type="GO" id="GO:0009245">
    <property type="term" value="P:lipid A biosynthetic process"/>
    <property type="evidence" value="ECO:0007669"/>
    <property type="project" value="TreeGrafter"/>
</dbReference>
<accession>A0A381DAI8</accession>
<dbReference type="SUPFAM" id="SSF47336">
    <property type="entry name" value="ACP-like"/>
    <property type="match status" value="1"/>
</dbReference>
<dbReference type="InterPro" id="IPR006162">
    <property type="entry name" value="Ppantetheine_attach_site"/>
</dbReference>
<dbReference type="GO" id="GO:0036104">
    <property type="term" value="P:Kdo2-lipid A biosynthetic process"/>
    <property type="evidence" value="ECO:0007669"/>
    <property type="project" value="UniProtKB-UniPathway"/>
</dbReference>
<dbReference type="GeneID" id="93078560"/>
<dbReference type="HAMAP" id="MF_01217">
    <property type="entry name" value="Acyl_carrier"/>
    <property type="match status" value="1"/>
</dbReference>
<accession>A0A1X9STF4</accession>
<dbReference type="STRING" id="1660064.CIGN_1298"/>
<keyword evidence="5" id="KW-1185">Reference proteome</keyword>
<comment type="similarity">
    <text evidence="1">Belongs to the acyl carrier protein (ACP) family.</text>
</comment>
<keyword evidence="1" id="KW-0276">Fatty acid metabolism</keyword>
<keyword evidence="1" id="KW-0275">Fatty acid biosynthesis</keyword>
<protein>
    <recommendedName>
        <fullName evidence="1 2">Acyl carrier protein</fullName>
        <shortName evidence="1">ACP</shortName>
    </recommendedName>
</protein>
<proteinExistence type="inferred from homology"/>
<feature type="modified residue" description="O-(pantetheine 4'-phosphoryl)serine" evidence="1">
    <location>
        <position position="36"/>
    </location>
</feature>
<comment type="PTM">
    <text evidence="1">4'-phosphopantetheine is transferred from CoA to a specific serine of apo-ACP by AcpS. This modification is essential for activity because fatty acids are bound in thioester linkage to the sulfhydryl of the prosthetic group.</text>
</comment>
<dbReference type="NCBIfam" id="NF002150">
    <property type="entry name" value="PRK00982.1-4"/>
    <property type="match status" value="1"/>
</dbReference>
<dbReference type="GO" id="GO:0005829">
    <property type="term" value="C:cytosol"/>
    <property type="evidence" value="ECO:0007669"/>
    <property type="project" value="TreeGrafter"/>
</dbReference>
<keyword evidence="1" id="KW-0443">Lipid metabolism</keyword>
<dbReference type="Gene3D" id="1.10.1200.10">
    <property type="entry name" value="ACP-like"/>
    <property type="match status" value="1"/>
</dbReference>
<keyword evidence="1" id="KW-0444">Lipid biosynthesis</keyword>
<gene>
    <name evidence="4" type="primary">acpP2</name>
    <name evidence="1" type="synonym">acpP</name>
    <name evidence="4" type="ORF">CIGN_1298</name>
</gene>
<dbReference type="PROSITE" id="PS50075">
    <property type="entry name" value="CARRIER"/>
    <property type="match status" value="1"/>
</dbReference>
<keyword evidence="1" id="KW-0963">Cytoplasm</keyword>
<comment type="pathway">
    <text evidence="1 3">Lipid metabolism; fatty acid biosynthesis.</text>
</comment>
<dbReference type="NCBIfam" id="NF002148">
    <property type="entry name" value="PRK00982.1-2"/>
    <property type="match status" value="1"/>
</dbReference>
<comment type="function">
    <text evidence="1 3">Carrier of the growing fatty acid chain in fatty acid biosynthesis.</text>
</comment>
<evidence type="ECO:0000313" key="4">
    <source>
        <dbReference type="EMBL" id="ARQ99554.1"/>
    </source>
</evidence>
<evidence type="ECO:0000256" key="3">
    <source>
        <dbReference type="RuleBase" id="RU003545"/>
    </source>
</evidence>
<dbReference type="Pfam" id="PF00550">
    <property type="entry name" value="PP-binding"/>
    <property type="match status" value="1"/>
</dbReference>
<dbReference type="GO" id="GO:0000036">
    <property type="term" value="F:acyl carrier activity"/>
    <property type="evidence" value="ECO:0007669"/>
    <property type="project" value="UniProtKB-UniRule"/>
</dbReference>
<comment type="PTM">
    <text evidence="3">4'-phosphopantetheine is transferred from CoA to a specific serine of apo-ACP by acpS.</text>
</comment>